<dbReference type="Pfam" id="PF00856">
    <property type="entry name" value="SET"/>
    <property type="match status" value="1"/>
</dbReference>
<protein>
    <submittedName>
        <fullName evidence="8">SET domain-containing protein</fullName>
    </submittedName>
</protein>
<proteinExistence type="predicted"/>
<keyword evidence="3" id="KW-0862">Zinc</keyword>
<evidence type="ECO:0000256" key="2">
    <source>
        <dbReference type="ARBA" id="ARBA00022771"/>
    </source>
</evidence>
<keyword evidence="9" id="KW-1185">Reference proteome</keyword>
<reference evidence="8 9" key="1">
    <citation type="submission" date="2016-07" db="EMBL/GenBank/DDBJ databases">
        <title>Pervasive Adenine N6-methylation of Active Genes in Fungi.</title>
        <authorList>
            <consortium name="DOE Joint Genome Institute"/>
            <person name="Mondo S.J."/>
            <person name="Dannebaum R.O."/>
            <person name="Kuo R.C."/>
            <person name="Labutti K."/>
            <person name="Haridas S."/>
            <person name="Kuo A."/>
            <person name="Salamov A."/>
            <person name="Ahrendt S.R."/>
            <person name="Lipzen A."/>
            <person name="Sullivan W."/>
            <person name="Andreopoulos W.B."/>
            <person name="Clum A."/>
            <person name="Lindquist E."/>
            <person name="Daum C."/>
            <person name="Ramamoorthy G.K."/>
            <person name="Gryganskyi A."/>
            <person name="Culley D."/>
            <person name="Magnuson J.K."/>
            <person name="James T.Y."/>
            <person name="O'Malley M.A."/>
            <person name="Stajich J.E."/>
            <person name="Spatafora J.W."/>
            <person name="Visel A."/>
            <person name="Grigoriev I.V."/>
        </authorList>
    </citation>
    <scope>NUCLEOTIDE SEQUENCE [LARGE SCALE GENOMIC DNA]</scope>
    <source>
        <strain evidence="8 9">ATCC 12442</strain>
    </source>
</reference>
<accession>A0A1Y1WEE1</accession>
<evidence type="ECO:0000259" key="7">
    <source>
        <dbReference type="PROSITE" id="PS50865"/>
    </source>
</evidence>
<dbReference type="InterPro" id="IPR046341">
    <property type="entry name" value="SET_dom_sf"/>
</dbReference>
<dbReference type="AlphaFoldDB" id="A0A1Y1WEE1"/>
<feature type="region of interest" description="Disordered" evidence="5">
    <location>
        <begin position="572"/>
        <end position="636"/>
    </location>
</feature>
<keyword evidence="1" id="KW-0479">Metal-binding</keyword>
<feature type="compositionally biased region" description="Basic and acidic residues" evidence="5">
    <location>
        <begin position="572"/>
        <end position="591"/>
    </location>
</feature>
<name>A0A1Y1WEE1_9FUNG</name>
<dbReference type="PANTHER" id="PTHR12197">
    <property type="entry name" value="HISTONE-LYSINE N-METHYLTRANSFERASE SMYD"/>
    <property type="match status" value="1"/>
</dbReference>
<dbReference type="PROSITE" id="PS50865">
    <property type="entry name" value="ZF_MYND_2"/>
    <property type="match status" value="1"/>
</dbReference>
<dbReference type="STRING" id="61395.A0A1Y1WEE1"/>
<feature type="region of interest" description="Disordered" evidence="5">
    <location>
        <begin position="1"/>
        <end position="29"/>
    </location>
</feature>
<dbReference type="Proteomes" id="UP000193922">
    <property type="component" value="Unassembled WGS sequence"/>
</dbReference>
<evidence type="ECO:0000256" key="5">
    <source>
        <dbReference type="SAM" id="MobiDB-lite"/>
    </source>
</evidence>
<feature type="domain" description="SET" evidence="6">
    <location>
        <begin position="44"/>
        <end position="318"/>
    </location>
</feature>
<feature type="compositionally biased region" description="Low complexity" evidence="5">
    <location>
        <begin position="12"/>
        <end position="21"/>
    </location>
</feature>
<organism evidence="8 9">
    <name type="scientific">Linderina pennispora</name>
    <dbReference type="NCBI Taxonomy" id="61395"/>
    <lineage>
        <taxon>Eukaryota</taxon>
        <taxon>Fungi</taxon>
        <taxon>Fungi incertae sedis</taxon>
        <taxon>Zoopagomycota</taxon>
        <taxon>Kickxellomycotina</taxon>
        <taxon>Kickxellomycetes</taxon>
        <taxon>Kickxellales</taxon>
        <taxon>Kickxellaceae</taxon>
        <taxon>Linderina</taxon>
    </lineage>
</organism>
<gene>
    <name evidence="8" type="ORF">DL89DRAFT_255617</name>
</gene>
<dbReference type="SUPFAM" id="SSF144232">
    <property type="entry name" value="HIT/MYND zinc finger-like"/>
    <property type="match status" value="1"/>
</dbReference>
<dbReference type="RefSeq" id="XP_040745324.1">
    <property type="nucleotide sequence ID" value="XM_040885374.1"/>
</dbReference>
<sequence>MAAISTEPTVEAHAAGQQSAASKKKKAKKTVADNTKYASAESVFPVAVKSSHAKGRHICASTDLPAGTLVAVEKASAAIVRNMSFVNICHRCFSPVTMKTETRPKVDQQGQPIKGQLEKYTVPRHSCDQCKMAAYCSQACQDAHKLEHGLQCKALAESNRIAGHYEVSLETLRGVLALLARRFADVKNNVAEVALAKEGEIQPTPYVAVGDLNDNRHYIERSSIKSLQNALKEMMTFVPEEGRVALSEAVELACQFTSNLHILTINGHQVQGLFPFSSLYFNHSCNPNCVFVGEQSGVLYIRTLTDVAANTDLTVSYVEVYQPREQRRRDLLLTRHFWCKCRRCSTLLSQSVDRFMDGIQCQECKKGVMIFEETKEVQDINELMTDISALDQEIQGKFAECETCPAKIEVTKLVDTLKAAITDFSTAHMALQNGNAVEARRLFEQFIRNFEDSGILHPLNAYLINTYTALVRTCTLLKEVDRAIRYNSILVDRIQNAKGAVPDNYPKLADFQLTLGDMCLKQAQAKSGNHTPAGRAITRRYLNQAKHALEAAVKSRSVIYGEDSPRVHEAKKLVEDEKKEHEEFVKSNEKPKKNKSKKAAAAAAAAAAPAAPAAEAAPATEAPAAPAAPAAEPTSA</sequence>
<dbReference type="GeneID" id="63802022"/>
<evidence type="ECO:0000256" key="1">
    <source>
        <dbReference type="ARBA" id="ARBA00022723"/>
    </source>
</evidence>
<dbReference type="GO" id="GO:0008270">
    <property type="term" value="F:zinc ion binding"/>
    <property type="evidence" value="ECO:0007669"/>
    <property type="project" value="UniProtKB-KW"/>
</dbReference>
<feature type="domain" description="MYND-type" evidence="7">
    <location>
        <begin position="89"/>
        <end position="152"/>
    </location>
</feature>
<dbReference type="OrthoDB" id="265717at2759"/>
<dbReference type="InterPro" id="IPR001214">
    <property type="entry name" value="SET_dom"/>
</dbReference>
<dbReference type="Gene3D" id="2.170.270.10">
    <property type="entry name" value="SET domain"/>
    <property type="match status" value="1"/>
</dbReference>
<evidence type="ECO:0000313" key="8">
    <source>
        <dbReference type="EMBL" id="ORX71900.1"/>
    </source>
</evidence>
<dbReference type="SUPFAM" id="SSF82199">
    <property type="entry name" value="SET domain"/>
    <property type="match status" value="1"/>
</dbReference>
<dbReference type="Gene3D" id="1.25.40.10">
    <property type="entry name" value="Tetratricopeptide repeat domain"/>
    <property type="match status" value="1"/>
</dbReference>
<dbReference type="PROSITE" id="PS50280">
    <property type="entry name" value="SET"/>
    <property type="match status" value="1"/>
</dbReference>
<feature type="compositionally biased region" description="Low complexity" evidence="5">
    <location>
        <begin position="599"/>
        <end position="636"/>
    </location>
</feature>
<evidence type="ECO:0000259" key="6">
    <source>
        <dbReference type="PROSITE" id="PS50280"/>
    </source>
</evidence>
<dbReference type="InterPro" id="IPR002893">
    <property type="entry name" value="Znf_MYND"/>
</dbReference>
<evidence type="ECO:0000256" key="4">
    <source>
        <dbReference type="PROSITE-ProRule" id="PRU00134"/>
    </source>
</evidence>
<comment type="caution">
    <text evidence="8">The sequence shown here is derived from an EMBL/GenBank/DDBJ whole genome shotgun (WGS) entry which is preliminary data.</text>
</comment>
<dbReference type="InterPro" id="IPR050869">
    <property type="entry name" value="H3K4_H4K5_MeTrfase"/>
</dbReference>
<keyword evidence="2 4" id="KW-0863">Zinc-finger</keyword>
<dbReference type="Gene3D" id="6.10.140.2220">
    <property type="match status" value="1"/>
</dbReference>
<evidence type="ECO:0000256" key="3">
    <source>
        <dbReference type="ARBA" id="ARBA00022833"/>
    </source>
</evidence>
<evidence type="ECO:0000313" key="9">
    <source>
        <dbReference type="Proteomes" id="UP000193922"/>
    </source>
</evidence>
<dbReference type="PANTHER" id="PTHR12197:SF282">
    <property type="entry name" value="SET DOMAIN-CONTAINING PROTEIN"/>
    <property type="match status" value="1"/>
</dbReference>
<dbReference type="CDD" id="cd20071">
    <property type="entry name" value="SET_SMYD"/>
    <property type="match status" value="1"/>
</dbReference>
<dbReference type="EMBL" id="MCFD01000003">
    <property type="protein sequence ID" value="ORX71900.1"/>
    <property type="molecule type" value="Genomic_DNA"/>
</dbReference>
<dbReference type="InterPro" id="IPR011990">
    <property type="entry name" value="TPR-like_helical_dom_sf"/>
</dbReference>